<dbReference type="PANTHER" id="PTHR20881">
    <property type="entry name" value="3-METHYL-2-OXOBUTANOATE HYDROXYMETHYLTRANSFERASE"/>
    <property type="match status" value="1"/>
</dbReference>
<dbReference type="InterPro" id="IPR015813">
    <property type="entry name" value="Pyrv/PenolPyrv_kinase-like_dom"/>
</dbReference>
<proteinExistence type="inferred from homology"/>
<dbReference type="AlphaFoldDB" id="A0A0F9QUP7"/>
<dbReference type="FunFam" id="3.20.20.60:FF:000003">
    <property type="entry name" value="3-methyl-2-oxobutanoate hydroxymethyltransferase"/>
    <property type="match status" value="1"/>
</dbReference>
<dbReference type="Pfam" id="PF02548">
    <property type="entry name" value="Pantoate_transf"/>
    <property type="match status" value="1"/>
</dbReference>
<dbReference type="PIRSF" id="PIRSF000388">
    <property type="entry name" value="Pantoate_hydroxy_MeTrfase"/>
    <property type="match status" value="1"/>
</dbReference>
<keyword evidence="4" id="KW-0808">Transferase</keyword>
<dbReference type="CDD" id="cd06557">
    <property type="entry name" value="KPHMT-like"/>
    <property type="match status" value="1"/>
</dbReference>
<comment type="similarity">
    <text evidence="2">Belongs to the PanB family.</text>
</comment>
<accession>A0A0F9QUP7</accession>
<evidence type="ECO:0000256" key="4">
    <source>
        <dbReference type="ARBA" id="ARBA00022679"/>
    </source>
</evidence>
<dbReference type="InterPro" id="IPR003700">
    <property type="entry name" value="Pantoate_hydroxy_MeTrfase"/>
</dbReference>
<comment type="pathway">
    <text evidence="1">Cofactor biosynthesis; (R)-pantothenate biosynthesis; (R)-pantoate from 3-methyl-2-oxobutanoate: step 1/2.</text>
</comment>
<dbReference type="Gene3D" id="3.20.20.60">
    <property type="entry name" value="Phosphoenolpyruvate-binding domains"/>
    <property type="match status" value="1"/>
</dbReference>
<sequence>MALQKVTVKDIVEKKKNGEKIVTITSYDYSFAKLVDKSGIDLILVGDSLSMVMLGYNNTLSVTMDEMIHHTKAVSRGVSNALIVGDMPFLSYKVDIKDAVKNAGRFIQEGGAEAVKVEGGTEICSTIKAMIEADIQVMGHIGLTPQAIYEFGGFLVQGKTIEAAKKLILDAKNLEETGVFAIVLEGIPWQIAKLITIAVNIPTIGIGAGPHCDGQIIVIHDMLGIFTEIKPKFVKYFGKIGESISQALDDYRNEVINGLYPDLEYSYEFPQNDLSEINEWFESINIHEEARKLT</sequence>
<dbReference type="InterPro" id="IPR040442">
    <property type="entry name" value="Pyrv_kinase-like_dom_sf"/>
</dbReference>
<dbReference type="GO" id="GO:0015940">
    <property type="term" value="P:pantothenate biosynthetic process"/>
    <property type="evidence" value="ECO:0007669"/>
    <property type="project" value="InterPro"/>
</dbReference>
<dbReference type="HAMAP" id="MF_00156">
    <property type="entry name" value="PanB"/>
    <property type="match status" value="1"/>
</dbReference>
<name>A0A0F9QUP7_9ZZZZ</name>
<dbReference type="NCBIfam" id="TIGR00222">
    <property type="entry name" value="panB"/>
    <property type="match status" value="1"/>
</dbReference>
<reference evidence="5" key="1">
    <citation type="journal article" date="2015" name="Nature">
        <title>Complex archaea that bridge the gap between prokaryotes and eukaryotes.</title>
        <authorList>
            <person name="Spang A."/>
            <person name="Saw J.H."/>
            <person name="Jorgensen S.L."/>
            <person name="Zaremba-Niedzwiedzka K."/>
            <person name="Martijn J."/>
            <person name="Lind A.E."/>
            <person name="van Eijk R."/>
            <person name="Schleper C."/>
            <person name="Guy L."/>
            <person name="Ettema T.J."/>
        </authorList>
    </citation>
    <scope>NUCLEOTIDE SEQUENCE</scope>
</reference>
<evidence type="ECO:0000256" key="1">
    <source>
        <dbReference type="ARBA" id="ARBA00005033"/>
    </source>
</evidence>
<organism evidence="5">
    <name type="scientific">marine sediment metagenome</name>
    <dbReference type="NCBI Taxonomy" id="412755"/>
    <lineage>
        <taxon>unclassified sequences</taxon>
        <taxon>metagenomes</taxon>
        <taxon>ecological metagenomes</taxon>
    </lineage>
</organism>
<comment type="caution">
    <text evidence="5">The sequence shown here is derived from an EMBL/GenBank/DDBJ whole genome shotgun (WGS) entry which is preliminary data.</text>
</comment>
<gene>
    <name evidence="5" type="ORF">LCGC14_0730560</name>
</gene>
<dbReference type="GO" id="GO:0000287">
    <property type="term" value="F:magnesium ion binding"/>
    <property type="evidence" value="ECO:0007669"/>
    <property type="project" value="TreeGrafter"/>
</dbReference>
<dbReference type="EMBL" id="LAZR01001688">
    <property type="protein sequence ID" value="KKN40712.1"/>
    <property type="molecule type" value="Genomic_DNA"/>
</dbReference>
<dbReference type="GO" id="GO:0003864">
    <property type="term" value="F:3-methyl-2-oxobutanoate hydroxymethyltransferase activity"/>
    <property type="evidence" value="ECO:0007669"/>
    <property type="project" value="UniProtKB-EC"/>
</dbReference>
<dbReference type="NCBIfam" id="NF001452">
    <property type="entry name" value="PRK00311.1"/>
    <property type="match status" value="1"/>
</dbReference>
<dbReference type="SUPFAM" id="SSF51621">
    <property type="entry name" value="Phosphoenolpyruvate/pyruvate domain"/>
    <property type="match status" value="1"/>
</dbReference>
<evidence type="ECO:0000256" key="3">
    <source>
        <dbReference type="ARBA" id="ARBA00012618"/>
    </source>
</evidence>
<evidence type="ECO:0000256" key="2">
    <source>
        <dbReference type="ARBA" id="ARBA00008676"/>
    </source>
</evidence>
<dbReference type="PANTHER" id="PTHR20881:SF0">
    <property type="entry name" value="3-METHYL-2-OXOBUTANOATE HYDROXYMETHYLTRANSFERASE"/>
    <property type="match status" value="1"/>
</dbReference>
<dbReference type="EC" id="2.1.2.11" evidence="3"/>
<evidence type="ECO:0000313" key="5">
    <source>
        <dbReference type="EMBL" id="KKN40712.1"/>
    </source>
</evidence>
<protein>
    <recommendedName>
        <fullName evidence="3">3-methyl-2-oxobutanoate hydroxymethyltransferase</fullName>
        <ecNumber evidence="3">2.1.2.11</ecNumber>
    </recommendedName>
</protein>